<name>A0A6S6T8H0_9GAMM</name>
<dbReference type="SUPFAM" id="SSF51621">
    <property type="entry name" value="Phosphoenolpyruvate/pyruvate domain"/>
    <property type="match status" value="1"/>
</dbReference>
<sequence length="293" mass="31799">MPAQQLRALLAQDSLHVMPCCFDALSAKLIEQQGFGMTFMSGFAASASRIGAPDLGLMSYGEVLDQVRNICDATQLPVLADGDTGYGNAMNVRRTVRGFARAGCAAVMIEDQLSPKRCGHTPGKEVVGREEAFDRIRAAVDARDAGDDILILARTDARHQHGLSEAIDRAARFHELGADILFVEAPANEQEMRQICDELPGHKMANILEGGLTPDLSPDELQELGFSIAAYPLTLMSAAMQAMVDALAALKAGQPRDDLLMSFTDVRRRIGFDAYYDTSNQYDTAQRDETSGQ</sequence>
<proteinExistence type="predicted"/>
<protein>
    <submittedName>
        <fullName evidence="2">Carboxyvinyl-carboxyphosphonate phosphorylmutase (EC)</fullName>
        <ecNumber evidence="2">2.7.8.23</ecNumber>
    </submittedName>
</protein>
<evidence type="ECO:0000256" key="1">
    <source>
        <dbReference type="ARBA" id="ARBA00022723"/>
    </source>
</evidence>
<dbReference type="EMBL" id="CACVAT010000233">
    <property type="protein sequence ID" value="CAA6814516.1"/>
    <property type="molecule type" value="Genomic_DNA"/>
</dbReference>
<dbReference type="GO" id="GO:0046872">
    <property type="term" value="F:metal ion binding"/>
    <property type="evidence" value="ECO:0007669"/>
    <property type="project" value="UniProtKB-KW"/>
</dbReference>
<accession>A0A6S6T8H0</accession>
<gene>
    <name evidence="2" type="ORF">HELGO_WM35789</name>
</gene>
<dbReference type="EC" id="2.7.8.23" evidence="2"/>
<dbReference type="CDD" id="cd00377">
    <property type="entry name" value="ICL_PEPM"/>
    <property type="match status" value="1"/>
</dbReference>
<dbReference type="GO" id="GO:0008807">
    <property type="term" value="F:carboxyvinyl-carboxyphosphonate phosphorylmutase activity"/>
    <property type="evidence" value="ECO:0007669"/>
    <property type="project" value="UniProtKB-EC"/>
</dbReference>
<organism evidence="2">
    <name type="scientific">uncultured Thiotrichaceae bacterium</name>
    <dbReference type="NCBI Taxonomy" id="298394"/>
    <lineage>
        <taxon>Bacteria</taxon>
        <taxon>Pseudomonadati</taxon>
        <taxon>Pseudomonadota</taxon>
        <taxon>Gammaproteobacteria</taxon>
        <taxon>Thiotrichales</taxon>
        <taxon>Thiotrichaceae</taxon>
        <taxon>environmental samples</taxon>
    </lineage>
</organism>
<dbReference type="InterPro" id="IPR039556">
    <property type="entry name" value="ICL/PEPM"/>
</dbReference>
<dbReference type="PANTHER" id="PTHR42905">
    <property type="entry name" value="PHOSPHOENOLPYRUVATE CARBOXYLASE"/>
    <property type="match status" value="1"/>
</dbReference>
<dbReference type="InterPro" id="IPR015813">
    <property type="entry name" value="Pyrv/PenolPyrv_kinase-like_dom"/>
</dbReference>
<dbReference type="InterPro" id="IPR040442">
    <property type="entry name" value="Pyrv_kinase-like_dom_sf"/>
</dbReference>
<keyword evidence="1" id="KW-0479">Metal-binding</keyword>
<evidence type="ECO:0000313" key="2">
    <source>
        <dbReference type="EMBL" id="CAA6814516.1"/>
    </source>
</evidence>
<dbReference type="PANTHER" id="PTHR42905:SF2">
    <property type="entry name" value="PHOSPHOENOLPYRUVATE CARBOXYLASE FAMILY PROTEIN"/>
    <property type="match status" value="1"/>
</dbReference>
<keyword evidence="2" id="KW-0808">Transferase</keyword>
<dbReference type="Gene3D" id="3.20.20.60">
    <property type="entry name" value="Phosphoenolpyruvate-binding domains"/>
    <property type="match status" value="1"/>
</dbReference>
<dbReference type="Pfam" id="PF13714">
    <property type="entry name" value="PEP_mutase"/>
    <property type="match status" value="1"/>
</dbReference>
<dbReference type="AlphaFoldDB" id="A0A6S6T8H0"/>
<reference evidence="2" key="1">
    <citation type="submission" date="2020-01" db="EMBL/GenBank/DDBJ databases">
        <authorList>
            <person name="Meier V. D."/>
            <person name="Meier V D."/>
        </authorList>
    </citation>
    <scope>NUCLEOTIDE SEQUENCE</scope>
    <source>
        <strain evidence="2">HLG_WM_MAG_09</strain>
    </source>
</reference>